<comment type="caution">
    <text evidence="3">The sequence shown here is derived from an EMBL/GenBank/DDBJ whole genome shotgun (WGS) entry which is preliminary data.</text>
</comment>
<evidence type="ECO:0000313" key="4">
    <source>
        <dbReference type="Proteomes" id="UP000321464"/>
    </source>
</evidence>
<gene>
    <name evidence="3" type="ORF">NSE01_05610</name>
</gene>
<reference evidence="3 4" key="1">
    <citation type="submission" date="2019-07" db="EMBL/GenBank/DDBJ databases">
        <title>Whole genome shotgun sequence of Novosphingobium sediminis NBRC 106119.</title>
        <authorList>
            <person name="Hosoyama A."/>
            <person name="Uohara A."/>
            <person name="Ohji S."/>
            <person name="Ichikawa N."/>
        </authorList>
    </citation>
    <scope>NUCLEOTIDE SEQUENCE [LARGE SCALE GENOMIC DNA]</scope>
    <source>
        <strain evidence="3 4">NBRC 106119</strain>
    </source>
</reference>
<dbReference type="AlphaFoldDB" id="A0A512AG90"/>
<proteinExistence type="predicted"/>
<dbReference type="RefSeq" id="WP_147158114.1">
    <property type="nucleotide sequence ID" value="NZ_BJYR01000003.1"/>
</dbReference>
<evidence type="ECO:0000256" key="1">
    <source>
        <dbReference type="SAM" id="MobiDB-lite"/>
    </source>
</evidence>
<keyword evidence="4" id="KW-1185">Reference proteome</keyword>
<feature type="region of interest" description="Disordered" evidence="1">
    <location>
        <begin position="371"/>
        <end position="392"/>
    </location>
</feature>
<name>A0A512AG90_9SPHN</name>
<organism evidence="3 4">
    <name type="scientific">Novosphingobium sediminis</name>
    <dbReference type="NCBI Taxonomy" id="707214"/>
    <lineage>
        <taxon>Bacteria</taxon>
        <taxon>Pseudomonadati</taxon>
        <taxon>Pseudomonadota</taxon>
        <taxon>Alphaproteobacteria</taxon>
        <taxon>Sphingomonadales</taxon>
        <taxon>Sphingomonadaceae</taxon>
        <taxon>Novosphingobium</taxon>
    </lineage>
</organism>
<dbReference type="InterPro" id="IPR025351">
    <property type="entry name" value="Pvc16_N"/>
</dbReference>
<dbReference type="Proteomes" id="UP000321464">
    <property type="component" value="Unassembled WGS sequence"/>
</dbReference>
<evidence type="ECO:0000259" key="2">
    <source>
        <dbReference type="Pfam" id="PF14065"/>
    </source>
</evidence>
<dbReference type="Pfam" id="PF14065">
    <property type="entry name" value="Pvc16_N"/>
    <property type="match status" value="1"/>
</dbReference>
<evidence type="ECO:0000313" key="3">
    <source>
        <dbReference type="EMBL" id="GEN98728.1"/>
    </source>
</evidence>
<sequence>MALLDLSLVTRCFTTMLSERLPAFPVWPGSATLNVSAGPPDAVNGAHALSFYLYHVREAAHAVAQDWPASGDNPQRLRPMSLTLSYVLTPRSNIADANLRALADQLMMGLALKTLRDCAKIDDTTIVIGKGGPVLVMPTAMRGRRNLLRVSLRPTEATEAAQYWQAGTGPVRLAAYYEVAATLLEPDETMTRSGRVLMVGVHTFVRGEPRIDAVTNTLAFLAPGESEPRQLELSPASVPYGGRLIVSGADLKGDRTALLLTHQDFADPVVADAAWKLATDGSVLSVEVQPKASGTTLLPGIYGAMVRTTARKTLPDGSQRDFDAVSNQIGFAIAPAILSVTGGAVRTIKVDRFQPHLLADGDLMVFAGSDRLTRSPTSPPGPGQFHTPSSPAAATSTLRFRFPASAVPGSVLPIRLIVRSAESGPWWETVP</sequence>
<protein>
    <recommendedName>
        <fullName evidence="2">Pvc16 N-terminal domain-containing protein</fullName>
    </recommendedName>
</protein>
<dbReference type="OrthoDB" id="9801622at2"/>
<feature type="domain" description="Pvc16 N-terminal" evidence="2">
    <location>
        <begin position="9"/>
        <end position="196"/>
    </location>
</feature>
<accession>A0A512AG90</accession>
<dbReference type="EMBL" id="BJYR01000003">
    <property type="protein sequence ID" value="GEN98728.1"/>
    <property type="molecule type" value="Genomic_DNA"/>
</dbReference>